<comment type="caution">
    <text evidence="4">The sequence shown here is derived from an EMBL/GenBank/DDBJ whole genome shotgun (WGS) entry which is preliminary data.</text>
</comment>
<dbReference type="RefSeq" id="WP_060800405.1">
    <property type="nucleotide sequence ID" value="NZ_KQ957101.1"/>
</dbReference>
<dbReference type="EMBL" id="LRQE01000034">
    <property type="protein sequence ID" value="KXA29720.1"/>
    <property type="molecule type" value="Genomic_DNA"/>
</dbReference>
<evidence type="ECO:0000256" key="3">
    <source>
        <dbReference type="ARBA" id="ARBA00023065"/>
    </source>
</evidence>
<evidence type="ECO:0000256" key="2">
    <source>
        <dbReference type="ARBA" id="ARBA00022448"/>
    </source>
</evidence>
<dbReference type="AlphaFoldDB" id="A0A133PMD2"/>
<gene>
    <name evidence="4" type="ORF">HMPREF3229_01346</name>
</gene>
<evidence type="ECO:0000313" key="4">
    <source>
        <dbReference type="EMBL" id="KXA29720.1"/>
    </source>
</evidence>
<dbReference type="GO" id="GO:0046961">
    <property type="term" value="F:proton-transporting ATPase activity, rotational mechanism"/>
    <property type="evidence" value="ECO:0007669"/>
    <property type="project" value="InterPro"/>
</dbReference>
<evidence type="ECO:0000256" key="1">
    <source>
        <dbReference type="ARBA" id="ARBA00005901"/>
    </source>
</evidence>
<protein>
    <submittedName>
        <fullName evidence="4">ATP synthase, subunit E</fullName>
    </submittedName>
</protein>
<evidence type="ECO:0000313" key="5">
    <source>
        <dbReference type="Proteomes" id="UP000070174"/>
    </source>
</evidence>
<name>A0A133PMD2_9FIRM</name>
<dbReference type="Proteomes" id="UP000070174">
    <property type="component" value="Unassembled WGS sequence"/>
</dbReference>
<keyword evidence="2" id="KW-0813">Transport</keyword>
<dbReference type="InterPro" id="IPR002842">
    <property type="entry name" value="ATPase_V1_Esu"/>
</dbReference>
<dbReference type="GO" id="GO:0033178">
    <property type="term" value="C:proton-transporting two-sector ATPase complex, catalytic domain"/>
    <property type="evidence" value="ECO:0007669"/>
    <property type="project" value="InterPro"/>
</dbReference>
<keyword evidence="3" id="KW-0406">Ion transport</keyword>
<organism evidence="4">
    <name type="scientific">Peptoniphilus harei</name>
    <dbReference type="NCBI Taxonomy" id="54005"/>
    <lineage>
        <taxon>Bacteria</taxon>
        <taxon>Bacillati</taxon>
        <taxon>Bacillota</taxon>
        <taxon>Tissierellia</taxon>
        <taxon>Tissierellales</taxon>
        <taxon>Peptoniphilaceae</taxon>
        <taxon>Peptoniphilus</taxon>
    </lineage>
</organism>
<reference evidence="4 5" key="1">
    <citation type="submission" date="2016-01" db="EMBL/GenBank/DDBJ databases">
        <authorList>
            <person name="Oliw E.H."/>
        </authorList>
    </citation>
    <scope>NUCLEOTIDE SEQUENCE [LARGE SCALE GENOMIC DNA]</scope>
    <source>
        <strain evidence="4 5">CMW7756A</strain>
    </source>
</reference>
<comment type="similarity">
    <text evidence="1">Belongs to the V-ATPase E subunit family.</text>
</comment>
<sequence>MAGLENILNKIIKDAEEKAQLIIKEAEEKKTSIIENREEDGRFLANKIDKIAEREREDIFKRSKSSEELKARDKILSEKNRIIDEVLDKVVEELENLSEDDFVSFLKNNLGDENLKGGIIDIPKKYRDAVEKADLGFKISDKDIKSGFVLNKDNLIYNGDFRSLVKSEREDLEKFLAEKLFS</sequence>
<proteinExistence type="inferred from homology"/>
<dbReference type="Pfam" id="PF01991">
    <property type="entry name" value="vATP-synt_E"/>
    <property type="match status" value="1"/>
</dbReference>
<dbReference type="Gene3D" id="1.20.5.620">
    <property type="entry name" value="F1F0 ATP synthase subunit B, membrane domain"/>
    <property type="match status" value="1"/>
</dbReference>
<dbReference type="SUPFAM" id="SSF160527">
    <property type="entry name" value="V-type ATPase subunit E-like"/>
    <property type="match status" value="1"/>
</dbReference>
<dbReference type="PATRIC" id="fig|54005.3.peg.1330"/>
<accession>A0A133PMD2</accession>